<evidence type="ECO:0000313" key="2">
    <source>
        <dbReference type="EMBL" id="CAB4819239.1"/>
    </source>
</evidence>
<name>A0A6J6ZCL7_9ZZZZ</name>
<gene>
    <name evidence="2" type="ORF">UFOPK3046_01655</name>
</gene>
<sequence>MAPSAPICARTAGFGPNVSRLATCQTPGVAQVAGQAGRLATELVGGATVGGTAVVGTAVVGTAVVGAERGRAGRAPAAADSAGAPGAHALARAAAPAARPPSRAVRRVGVASLGS</sequence>
<protein>
    <submittedName>
        <fullName evidence="2">Unannotated protein</fullName>
    </submittedName>
</protein>
<accession>A0A6J6ZCL7</accession>
<evidence type="ECO:0000256" key="1">
    <source>
        <dbReference type="SAM" id="MobiDB-lite"/>
    </source>
</evidence>
<proteinExistence type="predicted"/>
<dbReference type="EMBL" id="CAFAAQ010000190">
    <property type="protein sequence ID" value="CAB4819239.1"/>
    <property type="molecule type" value="Genomic_DNA"/>
</dbReference>
<organism evidence="2">
    <name type="scientific">freshwater metagenome</name>
    <dbReference type="NCBI Taxonomy" id="449393"/>
    <lineage>
        <taxon>unclassified sequences</taxon>
        <taxon>metagenomes</taxon>
        <taxon>ecological metagenomes</taxon>
    </lineage>
</organism>
<dbReference type="AlphaFoldDB" id="A0A6J6ZCL7"/>
<feature type="region of interest" description="Disordered" evidence="1">
    <location>
        <begin position="92"/>
        <end position="115"/>
    </location>
</feature>
<reference evidence="2" key="1">
    <citation type="submission" date="2020-05" db="EMBL/GenBank/DDBJ databases">
        <authorList>
            <person name="Chiriac C."/>
            <person name="Salcher M."/>
            <person name="Ghai R."/>
            <person name="Kavagutti S V."/>
        </authorList>
    </citation>
    <scope>NUCLEOTIDE SEQUENCE</scope>
</reference>